<reference evidence="2 3" key="1">
    <citation type="submission" date="2019-06" db="EMBL/GenBank/DDBJ databases">
        <title>Sequencing the genomes of 1000 actinobacteria strains.</title>
        <authorList>
            <person name="Klenk H.-P."/>
        </authorList>
    </citation>
    <scope>NUCLEOTIDE SEQUENCE [LARGE SCALE GENOMIC DNA]</scope>
    <source>
        <strain evidence="2 3">DSM 8803</strain>
    </source>
</reference>
<feature type="region of interest" description="Disordered" evidence="1">
    <location>
        <begin position="1"/>
        <end position="25"/>
    </location>
</feature>
<dbReference type="RefSeq" id="WP_170219615.1">
    <property type="nucleotide sequence ID" value="NZ_BAAAUY010000009.1"/>
</dbReference>
<dbReference type="AlphaFoldDB" id="A0A542Y3X5"/>
<protein>
    <submittedName>
        <fullName evidence="2">Uncharacterized protein</fullName>
    </submittedName>
</protein>
<evidence type="ECO:0000313" key="2">
    <source>
        <dbReference type="EMBL" id="TQL42758.1"/>
    </source>
</evidence>
<dbReference type="EMBL" id="VFON01000001">
    <property type="protein sequence ID" value="TQL42758.1"/>
    <property type="molecule type" value="Genomic_DNA"/>
</dbReference>
<comment type="caution">
    <text evidence="2">The sequence shown here is derived from an EMBL/GenBank/DDBJ whole genome shotgun (WGS) entry which is preliminary data.</text>
</comment>
<keyword evidence="3" id="KW-1185">Reference proteome</keyword>
<feature type="compositionally biased region" description="Acidic residues" evidence="1">
    <location>
        <begin position="1"/>
        <end position="12"/>
    </location>
</feature>
<gene>
    <name evidence="2" type="ORF">FB468_0765</name>
</gene>
<proteinExistence type="predicted"/>
<evidence type="ECO:0000313" key="3">
    <source>
        <dbReference type="Proteomes" id="UP000319094"/>
    </source>
</evidence>
<evidence type="ECO:0000256" key="1">
    <source>
        <dbReference type="SAM" id="MobiDB-lite"/>
    </source>
</evidence>
<organism evidence="2 3">
    <name type="scientific">Leucobacter komagatae</name>
    <dbReference type="NCBI Taxonomy" id="55969"/>
    <lineage>
        <taxon>Bacteria</taxon>
        <taxon>Bacillati</taxon>
        <taxon>Actinomycetota</taxon>
        <taxon>Actinomycetes</taxon>
        <taxon>Micrococcales</taxon>
        <taxon>Microbacteriaceae</taxon>
        <taxon>Leucobacter</taxon>
    </lineage>
</organism>
<sequence length="56" mass="6252">MFGSNDTEDDLEISDRTLAPRYSGTDEMAATHTDIELRQFTGMCKDAGEMVANFVF</sequence>
<accession>A0A542Y3X5</accession>
<name>A0A542Y3X5_9MICO</name>
<dbReference type="Proteomes" id="UP000319094">
    <property type="component" value="Unassembled WGS sequence"/>
</dbReference>